<gene>
    <name evidence="2" type="ORF">JMJ77_004520</name>
</gene>
<dbReference type="AlphaFoldDB" id="A0A9P7UJX5"/>
<keyword evidence="3" id="KW-1185">Reference proteome</keyword>
<accession>A0A9P7UJX5</accession>
<proteinExistence type="predicted"/>
<protein>
    <submittedName>
        <fullName evidence="2">Uncharacterized protein</fullName>
    </submittedName>
</protein>
<reference evidence="2" key="1">
    <citation type="submission" date="2021-05" db="EMBL/GenBank/DDBJ databases">
        <title>Comparative genomics of three Colletotrichum scovillei strains and genetic complementation revealed genes involved fungal growth and virulence on chili pepper.</title>
        <authorList>
            <person name="Hsieh D.-K."/>
            <person name="Chuang S.-C."/>
            <person name="Chen C.-Y."/>
            <person name="Chao Y.-T."/>
            <person name="Lu M.-Y.J."/>
            <person name="Lee M.-H."/>
            <person name="Shih M.-C."/>
        </authorList>
    </citation>
    <scope>NUCLEOTIDE SEQUENCE</scope>
    <source>
        <strain evidence="2">Coll-153</strain>
    </source>
</reference>
<evidence type="ECO:0000313" key="3">
    <source>
        <dbReference type="Proteomes" id="UP000699042"/>
    </source>
</evidence>
<evidence type="ECO:0000256" key="1">
    <source>
        <dbReference type="SAM" id="MobiDB-lite"/>
    </source>
</evidence>
<organism evidence="2 3">
    <name type="scientific">Colletotrichum scovillei</name>
    <dbReference type="NCBI Taxonomy" id="1209932"/>
    <lineage>
        <taxon>Eukaryota</taxon>
        <taxon>Fungi</taxon>
        <taxon>Dikarya</taxon>
        <taxon>Ascomycota</taxon>
        <taxon>Pezizomycotina</taxon>
        <taxon>Sordariomycetes</taxon>
        <taxon>Hypocreomycetidae</taxon>
        <taxon>Glomerellales</taxon>
        <taxon>Glomerellaceae</taxon>
        <taxon>Colletotrichum</taxon>
        <taxon>Colletotrichum acutatum species complex</taxon>
    </lineage>
</organism>
<name>A0A9P7UJX5_9PEZI</name>
<dbReference type="EMBL" id="JAESDN010000001">
    <property type="protein sequence ID" value="KAG7057128.1"/>
    <property type="molecule type" value="Genomic_DNA"/>
</dbReference>
<evidence type="ECO:0000313" key="2">
    <source>
        <dbReference type="EMBL" id="KAG7057128.1"/>
    </source>
</evidence>
<feature type="region of interest" description="Disordered" evidence="1">
    <location>
        <begin position="1"/>
        <end position="44"/>
    </location>
</feature>
<dbReference type="Proteomes" id="UP000699042">
    <property type="component" value="Unassembled WGS sequence"/>
</dbReference>
<comment type="caution">
    <text evidence="2">The sequence shown here is derived from an EMBL/GenBank/DDBJ whole genome shotgun (WGS) entry which is preliminary data.</text>
</comment>
<sequence>MRRSRKSRRSQLIAVQPAAGRVGNGGENGTESPSLRCPSTKHES</sequence>